<protein>
    <submittedName>
        <fullName evidence="4">Beta-galactosidase 1</fullName>
    </submittedName>
</protein>
<keyword evidence="2" id="KW-0326">Glycosidase</keyword>
<dbReference type="InterPro" id="IPR003476">
    <property type="entry name" value="Glyco_hydro_42"/>
</dbReference>
<dbReference type="PANTHER" id="PTHR36447">
    <property type="entry name" value="BETA-GALACTOSIDASE GANA"/>
    <property type="match status" value="1"/>
</dbReference>
<accession>D9WTL9</accession>
<keyword evidence="1" id="KW-0378">Hydrolase</keyword>
<dbReference type="STRING" id="457427.SSOG_08127"/>
<dbReference type="SUPFAM" id="SSF51445">
    <property type="entry name" value="(Trans)glycosidases"/>
    <property type="match status" value="1"/>
</dbReference>
<dbReference type="Proteomes" id="UP000003963">
    <property type="component" value="Unassembled WGS sequence"/>
</dbReference>
<dbReference type="GO" id="GO:0005975">
    <property type="term" value="P:carbohydrate metabolic process"/>
    <property type="evidence" value="ECO:0007669"/>
    <property type="project" value="InterPro"/>
</dbReference>
<dbReference type="RefSeq" id="WP_009720211.1">
    <property type="nucleotide sequence ID" value="NZ_GG657754.1"/>
</dbReference>
<sequence length="93" mass="10292">MRLGSYQALAHGADSVLYFQWRASRGGHERFHSAMLPHSGTGSRTWQEIEALGTELPRIAEAAGTTAHADIAVLFDWNAWWGLTETNGLPRND</sequence>
<keyword evidence="5" id="KW-1185">Reference proteome</keyword>
<dbReference type="GO" id="GO:0009341">
    <property type="term" value="C:beta-galactosidase complex"/>
    <property type="evidence" value="ECO:0007669"/>
    <property type="project" value="InterPro"/>
</dbReference>
<dbReference type="Pfam" id="PF02449">
    <property type="entry name" value="Glyco_hydro_42"/>
    <property type="match status" value="1"/>
</dbReference>
<feature type="domain" description="Glycoside hydrolase family 42 N-terminal" evidence="3">
    <location>
        <begin position="1"/>
        <end position="57"/>
    </location>
</feature>
<name>D9WTL9_9ACTN</name>
<evidence type="ECO:0000256" key="1">
    <source>
        <dbReference type="ARBA" id="ARBA00022801"/>
    </source>
</evidence>
<dbReference type="Gene3D" id="3.20.20.80">
    <property type="entry name" value="Glycosidases"/>
    <property type="match status" value="1"/>
</dbReference>
<evidence type="ECO:0000259" key="3">
    <source>
        <dbReference type="Pfam" id="PF02449"/>
    </source>
</evidence>
<dbReference type="PANTHER" id="PTHR36447:SF1">
    <property type="entry name" value="BETA-GALACTOSIDASE GANA"/>
    <property type="match status" value="1"/>
</dbReference>
<proteinExistence type="predicted"/>
<evidence type="ECO:0000256" key="2">
    <source>
        <dbReference type="ARBA" id="ARBA00023295"/>
    </source>
</evidence>
<dbReference type="InterPro" id="IPR017853">
    <property type="entry name" value="GH"/>
</dbReference>
<dbReference type="OrthoDB" id="9800974at2"/>
<reference evidence="4 5" key="1">
    <citation type="submission" date="2009-02" db="EMBL/GenBank/DDBJ databases">
        <title>Annotation of Streptomyces hygroscopicus strain ATCC 53653.</title>
        <authorList>
            <consortium name="The Broad Institute Genome Sequencing Platform"/>
            <consortium name="Broad Institute Microbial Sequencing Center"/>
            <person name="Fischbach M."/>
            <person name="Godfrey P."/>
            <person name="Ward D."/>
            <person name="Young S."/>
            <person name="Zeng Q."/>
            <person name="Koehrsen M."/>
            <person name="Alvarado L."/>
            <person name="Berlin A.M."/>
            <person name="Bochicchio J."/>
            <person name="Borenstein D."/>
            <person name="Chapman S.B."/>
            <person name="Chen Z."/>
            <person name="Engels R."/>
            <person name="Freedman E."/>
            <person name="Gellesch M."/>
            <person name="Goldberg J."/>
            <person name="Griggs A."/>
            <person name="Gujja S."/>
            <person name="Heilman E.R."/>
            <person name="Heiman D.I."/>
            <person name="Hepburn T.A."/>
            <person name="Howarth C."/>
            <person name="Jen D."/>
            <person name="Larson L."/>
            <person name="Lewis B."/>
            <person name="Mehta T."/>
            <person name="Park D."/>
            <person name="Pearson M."/>
            <person name="Richards J."/>
            <person name="Roberts A."/>
            <person name="Saif S."/>
            <person name="Shea T.D."/>
            <person name="Shenoy N."/>
            <person name="Sisk P."/>
            <person name="Stolte C."/>
            <person name="Sykes S.N."/>
            <person name="Thomson T."/>
            <person name="Walk T."/>
            <person name="White J."/>
            <person name="Yandava C."/>
            <person name="Straight P."/>
            <person name="Clardy J."/>
            <person name="Hung D."/>
            <person name="Kolter R."/>
            <person name="Mekalanos J."/>
            <person name="Walker S."/>
            <person name="Walsh C.T."/>
            <person name="Wieland-Brown L.C."/>
            <person name="Haas B."/>
            <person name="Nusbaum C."/>
            <person name="Birren B."/>
        </authorList>
    </citation>
    <scope>NUCLEOTIDE SEQUENCE [LARGE SCALE GENOMIC DNA]</scope>
    <source>
        <strain evidence="4 5">ATCC 53653</strain>
    </source>
</reference>
<dbReference type="HOGENOM" id="CLU_2398338_0_0_11"/>
<evidence type="ECO:0000313" key="5">
    <source>
        <dbReference type="Proteomes" id="UP000003963"/>
    </source>
</evidence>
<dbReference type="EMBL" id="GG657754">
    <property type="protein sequence ID" value="EFL28413.1"/>
    <property type="molecule type" value="Genomic_DNA"/>
</dbReference>
<dbReference type="GO" id="GO:0004565">
    <property type="term" value="F:beta-galactosidase activity"/>
    <property type="evidence" value="ECO:0007669"/>
    <property type="project" value="InterPro"/>
</dbReference>
<gene>
    <name evidence="4" type="ORF">SSOG_08127</name>
</gene>
<dbReference type="InterPro" id="IPR013529">
    <property type="entry name" value="Glyco_hydro_42_N"/>
</dbReference>
<evidence type="ECO:0000313" key="4">
    <source>
        <dbReference type="EMBL" id="EFL28413.1"/>
    </source>
</evidence>
<dbReference type="AlphaFoldDB" id="D9WTL9"/>
<organism evidence="4 5">
    <name type="scientific">Streptomyces himastatinicus ATCC 53653</name>
    <dbReference type="NCBI Taxonomy" id="457427"/>
    <lineage>
        <taxon>Bacteria</taxon>
        <taxon>Bacillati</taxon>
        <taxon>Actinomycetota</taxon>
        <taxon>Actinomycetes</taxon>
        <taxon>Kitasatosporales</taxon>
        <taxon>Streptomycetaceae</taxon>
        <taxon>Streptomyces</taxon>
        <taxon>Streptomyces violaceusniger group</taxon>
    </lineage>
</organism>